<sequence length="138" mass="14450">MRAVGVGAGVFAGLAWLALSGCSSVGVREDAAAAAALRFEENLRGGRVLSGCDGLAPGTREELEETARSRCPPALEDLGLPSAREVRRVDVYGGQARVVLDSDTLFLSSFPDGWKVVAAGCEPRPESEVPYRCDLKGG</sequence>
<dbReference type="Proteomes" id="UP001601976">
    <property type="component" value="Unassembled WGS sequence"/>
</dbReference>
<evidence type="ECO:0000313" key="2">
    <source>
        <dbReference type="Proteomes" id="UP001601976"/>
    </source>
</evidence>
<reference evidence="1 2" key="1">
    <citation type="submission" date="2024-10" db="EMBL/GenBank/DDBJ databases">
        <title>The Natural Products Discovery Center: Release of the First 8490 Sequenced Strains for Exploring Actinobacteria Biosynthetic Diversity.</title>
        <authorList>
            <person name="Kalkreuter E."/>
            <person name="Kautsar S.A."/>
            <person name="Yang D."/>
            <person name="Bader C.D."/>
            <person name="Teijaro C.N."/>
            <person name="Fluegel L."/>
            <person name="Davis C.M."/>
            <person name="Simpson J.R."/>
            <person name="Lauterbach L."/>
            <person name="Steele A.D."/>
            <person name="Gui C."/>
            <person name="Meng S."/>
            <person name="Li G."/>
            <person name="Viehrig K."/>
            <person name="Ye F."/>
            <person name="Su P."/>
            <person name="Kiefer A.F."/>
            <person name="Nichols A."/>
            <person name="Cepeda A.J."/>
            <person name="Yan W."/>
            <person name="Fan B."/>
            <person name="Jiang Y."/>
            <person name="Adhikari A."/>
            <person name="Zheng C.-J."/>
            <person name="Schuster L."/>
            <person name="Cowan T.M."/>
            <person name="Smanski M.J."/>
            <person name="Chevrette M.G."/>
            <person name="De Carvalho L.P.S."/>
            <person name="Shen B."/>
        </authorList>
    </citation>
    <scope>NUCLEOTIDE SEQUENCE [LARGE SCALE GENOMIC DNA]</scope>
    <source>
        <strain evidence="1 2">NPDC003029</strain>
    </source>
</reference>
<accession>A0ABW6RFP3</accession>
<gene>
    <name evidence="1" type="ORF">ACFYWW_13690</name>
</gene>
<proteinExistence type="predicted"/>
<evidence type="ECO:0008006" key="3">
    <source>
        <dbReference type="Google" id="ProtNLM"/>
    </source>
</evidence>
<dbReference type="EMBL" id="JBIAPK010000004">
    <property type="protein sequence ID" value="MFF3339768.1"/>
    <property type="molecule type" value="Genomic_DNA"/>
</dbReference>
<evidence type="ECO:0000313" key="1">
    <source>
        <dbReference type="EMBL" id="MFF3339768.1"/>
    </source>
</evidence>
<dbReference type="RefSeq" id="WP_387895721.1">
    <property type="nucleotide sequence ID" value="NZ_JBIAPK010000004.1"/>
</dbReference>
<comment type="caution">
    <text evidence="1">The sequence shown here is derived from an EMBL/GenBank/DDBJ whole genome shotgun (WGS) entry which is preliminary data.</text>
</comment>
<protein>
    <recommendedName>
        <fullName evidence="3">Lipoprotein</fullName>
    </recommendedName>
</protein>
<keyword evidence="2" id="KW-1185">Reference proteome</keyword>
<organism evidence="1 2">
    <name type="scientific">Streptomyces flavidovirens</name>
    <dbReference type="NCBI Taxonomy" id="67298"/>
    <lineage>
        <taxon>Bacteria</taxon>
        <taxon>Bacillati</taxon>
        <taxon>Actinomycetota</taxon>
        <taxon>Actinomycetes</taxon>
        <taxon>Kitasatosporales</taxon>
        <taxon>Streptomycetaceae</taxon>
        <taxon>Streptomyces</taxon>
    </lineage>
</organism>
<dbReference type="PROSITE" id="PS51257">
    <property type="entry name" value="PROKAR_LIPOPROTEIN"/>
    <property type="match status" value="1"/>
</dbReference>
<name>A0ABW6RFP3_9ACTN</name>